<sequence length="197" mass="22201">MSKIYGLTGGIASGKTTVLNIFIENGCRVYNADEIAREVVEIGTPGLAQITASFGDDILMSDGNLNRKKLSQIVFSDKQKLDKLTDITAPLIRKRILQIVENVHTLKDNLIYIFEIPLLFETNYQPYFDATISIFVKSDIQLSRLMKRNNIDGQTAKNQIDSQMPMEEKKKLANFVIDNSGDLDELKSEIKTLLKNL</sequence>
<keyword evidence="3 5" id="KW-0808">Transferase</keyword>
<dbReference type="RefSeq" id="WP_125675628.1">
    <property type="nucleotide sequence ID" value="NZ_JBHTOI010000002.1"/>
</dbReference>
<proteinExistence type="inferred from homology"/>
<dbReference type="InterPro" id="IPR001977">
    <property type="entry name" value="Depp_CoAkinase"/>
</dbReference>
<dbReference type="GO" id="GO:0004140">
    <property type="term" value="F:dephospho-CoA kinase activity"/>
    <property type="evidence" value="ECO:0007669"/>
    <property type="project" value="UniProtKB-EC"/>
</dbReference>
<feature type="binding site" evidence="3">
    <location>
        <begin position="12"/>
        <end position="17"/>
    </location>
    <ligand>
        <name>ATP</name>
        <dbReference type="ChEBI" id="CHEBI:30616"/>
    </ligand>
</feature>
<dbReference type="PANTHER" id="PTHR10695">
    <property type="entry name" value="DEPHOSPHO-COA KINASE-RELATED"/>
    <property type="match status" value="1"/>
</dbReference>
<evidence type="ECO:0000256" key="3">
    <source>
        <dbReference type="HAMAP-Rule" id="MF_00376"/>
    </source>
</evidence>
<protein>
    <recommendedName>
        <fullName evidence="3 4">Dephospho-CoA kinase</fullName>
        <ecNumber evidence="3 4">2.7.1.24</ecNumber>
    </recommendedName>
    <alternativeName>
        <fullName evidence="3">Dephosphocoenzyme A kinase</fullName>
    </alternativeName>
</protein>
<evidence type="ECO:0000256" key="4">
    <source>
        <dbReference type="NCBIfam" id="TIGR00152"/>
    </source>
</evidence>
<gene>
    <name evidence="3 5" type="primary">coaE</name>
    <name evidence="5" type="ORF">ACFQ42_00065</name>
</gene>
<comment type="catalytic activity">
    <reaction evidence="3">
        <text>3'-dephospho-CoA + ATP = ADP + CoA + H(+)</text>
        <dbReference type="Rhea" id="RHEA:18245"/>
        <dbReference type="ChEBI" id="CHEBI:15378"/>
        <dbReference type="ChEBI" id="CHEBI:30616"/>
        <dbReference type="ChEBI" id="CHEBI:57287"/>
        <dbReference type="ChEBI" id="CHEBI:57328"/>
        <dbReference type="ChEBI" id="CHEBI:456216"/>
        <dbReference type="EC" id="2.7.1.24"/>
    </reaction>
</comment>
<comment type="similarity">
    <text evidence="3">Belongs to the CoaE family.</text>
</comment>
<accession>A0ABW4BRS0</accession>
<dbReference type="Gene3D" id="3.40.50.300">
    <property type="entry name" value="P-loop containing nucleotide triphosphate hydrolases"/>
    <property type="match status" value="1"/>
</dbReference>
<evidence type="ECO:0000313" key="5">
    <source>
        <dbReference type="EMBL" id="MFD1417157.1"/>
    </source>
</evidence>
<evidence type="ECO:0000313" key="6">
    <source>
        <dbReference type="Proteomes" id="UP001597251"/>
    </source>
</evidence>
<comment type="subcellular location">
    <subcellularLocation>
        <location evidence="3">Cytoplasm</location>
    </subcellularLocation>
</comment>
<reference evidence="6" key="1">
    <citation type="journal article" date="2019" name="Int. J. Syst. Evol. Microbiol.">
        <title>The Global Catalogue of Microorganisms (GCM) 10K type strain sequencing project: providing services to taxonomists for standard genome sequencing and annotation.</title>
        <authorList>
            <consortium name="The Broad Institute Genomics Platform"/>
            <consortium name="The Broad Institute Genome Sequencing Center for Infectious Disease"/>
            <person name="Wu L."/>
            <person name="Ma J."/>
        </authorList>
    </citation>
    <scope>NUCLEOTIDE SEQUENCE [LARGE SCALE GENOMIC DNA]</scope>
    <source>
        <strain evidence="6">CCM 8936</strain>
    </source>
</reference>
<dbReference type="EC" id="2.7.1.24" evidence="3 4"/>
<dbReference type="EMBL" id="JBHTOI010000002">
    <property type="protein sequence ID" value="MFD1417157.1"/>
    <property type="molecule type" value="Genomic_DNA"/>
</dbReference>
<dbReference type="InterPro" id="IPR027417">
    <property type="entry name" value="P-loop_NTPase"/>
</dbReference>
<evidence type="ECO:0000256" key="1">
    <source>
        <dbReference type="ARBA" id="ARBA00022741"/>
    </source>
</evidence>
<dbReference type="Pfam" id="PF01121">
    <property type="entry name" value="CoaE"/>
    <property type="match status" value="1"/>
</dbReference>
<comment type="pathway">
    <text evidence="3">Cofactor biosynthesis; coenzyme A biosynthesis; CoA from (R)-pantothenate: step 5/5.</text>
</comment>
<keyword evidence="3" id="KW-0963">Cytoplasm</keyword>
<name>A0ABW4BRS0_9LACO</name>
<dbReference type="PANTHER" id="PTHR10695:SF46">
    <property type="entry name" value="BIFUNCTIONAL COENZYME A SYNTHASE-RELATED"/>
    <property type="match status" value="1"/>
</dbReference>
<evidence type="ECO:0000256" key="2">
    <source>
        <dbReference type="ARBA" id="ARBA00022840"/>
    </source>
</evidence>
<keyword evidence="6" id="KW-1185">Reference proteome</keyword>
<comment type="function">
    <text evidence="3">Catalyzes the phosphorylation of the 3'-hydroxyl group of dephosphocoenzyme A to form coenzyme A.</text>
</comment>
<keyword evidence="1 3" id="KW-0547">Nucleotide-binding</keyword>
<dbReference type="Proteomes" id="UP001597251">
    <property type="component" value="Unassembled WGS sequence"/>
</dbReference>
<dbReference type="PROSITE" id="PS51219">
    <property type="entry name" value="DPCK"/>
    <property type="match status" value="1"/>
</dbReference>
<keyword evidence="3 5" id="KW-0418">Kinase</keyword>
<organism evidence="5 6">
    <name type="scientific">Companilactobacillus keshanensis</name>
    <dbReference type="NCBI Taxonomy" id="2486003"/>
    <lineage>
        <taxon>Bacteria</taxon>
        <taxon>Bacillati</taxon>
        <taxon>Bacillota</taxon>
        <taxon>Bacilli</taxon>
        <taxon>Lactobacillales</taxon>
        <taxon>Lactobacillaceae</taxon>
        <taxon>Companilactobacillus</taxon>
    </lineage>
</organism>
<dbReference type="SUPFAM" id="SSF52540">
    <property type="entry name" value="P-loop containing nucleoside triphosphate hydrolases"/>
    <property type="match status" value="1"/>
</dbReference>
<keyword evidence="3" id="KW-0173">Coenzyme A biosynthesis</keyword>
<comment type="caution">
    <text evidence="5">The sequence shown here is derived from an EMBL/GenBank/DDBJ whole genome shotgun (WGS) entry which is preliminary data.</text>
</comment>
<dbReference type="NCBIfam" id="TIGR00152">
    <property type="entry name" value="dephospho-CoA kinase"/>
    <property type="match status" value="1"/>
</dbReference>
<keyword evidence="2 3" id="KW-0067">ATP-binding</keyword>
<dbReference type="CDD" id="cd02022">
    <property type="entry name" value="DPCK"/>
    <property type="match status" value="1"/>
</dbReference>
<dbReference type="HAMAP" id="MF_00376">
    <property type="entry name" value="Dephospho_CoA_kinase"/>
    <property type="match status" value="1"/>
</dbReference>